<dbReference type="OrthoDB" id="7285215at2"/>
<geneLocation type="plasmid" evidence="2 3">
    <name>pRHL1</name>
</geneLocation>
<dbReference type="HOGENOM" id="CLU_095286_0_0_11"/>
<organism evidence="2 3">
    <name type="scientific">Rhodococcus jostii (strain RHA1)</name>
    <dbReference type="NCBI Taxonomy" id="101510"/>
    <lineage>
        <taxon>Bacteria</taxon>
        <taxon>Bacillati</taxon>
        <taxon>Actinomycetota</taxon>
        <taxon>Actinomycetes</taxon>
        <taxon>Mycobacteriales</taxon>
        <taxon>Nocardiaceae</taxon>
        <taxon>Rhodococcus</taxon>
    </lineage>
</organism>
<dbReference type="SUPFAM" id="SSF141099">
    <property type="entry name" value="Atu1913-like"/>
    <property type="match status" value="1"/>
</dbReference>
<dbReference type="Gene3D" id="3.40.50.10140">
    <property type="entry name" value="Toll/interleukin-1 receptor homology (TIR) domain"/>
    <property type="match status" value="1"/>
</dbReference>
<dbReference type="Gene3D" id="4.10.1210.10">
    <property type="entry name" value="Atu1913-like"/>
    <property type="match status" value="1"/>
</dbReference>
<dbReference type="InterPro" id="IPR036488">
    <property type="entry name" value="DUF1883-like_sf"/>
</dbReference>
<dbReference type="SUPFAM" id="SSF52200">
    <property type="entry name" value="Toll/Interleukin receptor TIR domain"/>
    <property type="match status" value="1"/>
</dbReference>
<dbReference type="InterPro" id="IPR000157">
    <property type="entry name" value="TIR_dom"/>
</dbReference>
<sequence>MEHLIFDLKQQKKGAVAVVTLDKQANVRLMTMSNYRYFNAGRRAQMIGGLAKKSPARLGIPSSGHWVVVVDLGGLRGKVRAAVAVESPPPGLLPPLRGRTPAQEVAVREPIEPEGDFLGGQTWDVFISHASEDKGAVAVPLRDALTARGVTVWLDKTEMRIGHSLRRKIDEGIRSSRYGVVVLSLSFFRKGWTNHELDGLVTKTVAGEQTLLPIWHEITGEQVRGYSPSLADKVALSTSSTSIEEMADQIAEVARGAIS</sequence>
<evidence type="ECO:0000313" key="2">
    <source>
        <dbReference type="EMBL" id="ABH00160.1"/>
    </source>
</evidence>
<proteinExistence type="predicted"/>
<dbReference type="PATRIC" id="fig|101510.16.peg.8397"/>
<dbReference type="EMBL" id="CP000432">
    <property type="protein sequence ID" value="ABH00160.1"/>
    <property type="molecule type" value="Genomic_DNA"/>
</dbReference>
<name>Q0RX26_RHOJR</name>
<dbReference type="KEGG" id="rha:RHA1_ro09117"/>
<gene>
    <name evidence="2" type="ordered locus">RHA1_ro09117</name>
</gene>
<evidence type="ECO:0000259" key="1">
    <source>
        <dbReference type="PROSITE" id="PS50104"/>
    </source>
</evidence>
<dbReference type="InterPro" id="IPR015073">
    <property type="entry name" value="DUF1883"/>
</dbReference>
<dbReference type="AlphaFoldDB" id="Q0RX26"/>
<dbReference type="Proteomes" id="UP000008710">
    <property type="component" value="Plasmid pRHL1"/>
</dbReference>
<accession>Q0RX26</accession>
<reference evidence="3" key="1">
    <citation type="journal article" date="2006" name="Proc. Natl. Acad. Sci. U.S.A.">
        <title>The complete genome of Rhodococcus sp. RHA1 provides insights into a catabolic powerhouse.</title>
        <authorList>
            <person name="McLeod M.P."/>
            <person name="Warren R.L."/>
            <person name="Hsiao W.W.L."/>
            <person name="Araki N."/>
            <person name="Myhre M."/>
            <person name="Fernandes C."/>
            <person name="Miyazawa D."/>
            <person name="Wong W."/>
            <person name="Lillquist A.L."/>
            <person name="Wang D."/>
            <person name="Dosanjh M."/>
            <person name="Hara H."/>
            <person name="Petrescu A."/>
            <person name="Morin R.D."/>
            <person name="Yang G."/>
            <person name="Stott J.M."/>
            <person name="Schein J.E."/>
            <person name="Shin H."/>
            <person name="Smailus D."/>
            <person name="Siddiqui A.S."/>
            <person name="Marra M.A."/>
            <person name="Jones S.J.M."/>
            <person name="Holt R."/>
            <person name="Brinkman F.S.L."/>
            <person name="Miyauchi K."/>
            <person name="Fukuda M."/>
            <person name="Davies J.E."/>
            <person name="Mohn W.W."/>
            <person name="Eltis L.D."/>
        </authorList>
    </citation>
    <scope>NUCLEOTIDE SEQUENCE [LARGE SCALE GENOMIC DNA]</scope>
    <source>
        <strain evidence="3">RHA1</strain>
    </source>
</reference>
<keyword evidence="2" id="KW-0614">Plasmid</keyword>
<dbReference type="InterPro" id="IPR035897">
    <property type="entry name" value="Toll_tir_struct_dom_sf"/>
</dbReference>
<dbReference type="GO" id="GO:0007165">
    <property type="term" value="P:signal transduction"/>
    <property type="evidence" value="ECO:0007669"/>
    <property type="project" value="InterPro"/>
</dbReference>
<dbReference type="Pfam" id="PF13676">
    <property type="entry name" value="TIR_2"/>
    <property type="match status" value="1"/>
</dbReference>
<dbReference type="PROSITE" id="PS50104">
    <property type="entry name" value="TIR"/>
    <property type="match status" value="1"/>
</dbReference>
<evidence type="ECO:0000313" key="3">
    <source>
        <dbReference type="Proteomes" id="UP000008710"/>
    </source>
</evidence>
<dbReference type="RefSeq" id="WP_011599836.1">
    <property type="nucleotide sequence ID" value="NC_008269.1"/>
</dbReference>
<protein>
    <recommendedName>
        <fullName evidence="1">TIR domain-containing protein</fullName>
    </recommendedName>
</protein>
<feature type="domain" description="TIR" evidence="1">
    <location>
        <begin position="121"/>
        <end position="254"/>
    </location>
</feature>
<dbReference type="Pfam" id="PF08980">
    <property type="entry name" value="DUF1883"/>
    <property type="match status" value="1"/>
</dbReference>